<dbReference type="Proteomes" id="UP000640489">
    <property type="component" value="Unassembled WGS sequence"/>
</dbReference>
<dbReference type="RefSeq" id="WP_194708470.1">
    <property type="nucleotide sequence ID" value="NZ_JADKPN010000014.1"/>
</dbReference>
<evidence type="ECO:0000313" key="3">
    <source>
        <dbReference type="Proteomes" id="UP000640489"/>
    </source>
</evidence>
<protein>
    <submittedName>
        <fullName evidence="2">Uncharacterized protein</fullName>
    </submittedName>
</protein>
<dbReference type="EMBL" id="JADKPN010000014">
    <property type="protein sequence ID" value="MBF4765285.1"/>
    <property type="molecule type" value="Genomic_DNA"/>
</dbReference>
<sequence>MSELEERLGSTLRGVAEAAPGAVGLADAARTRSRARRRRRTALASAAGVVAVAAVVGGVALLGSGGDEPSRVATDTVEPAPTRVETWHDVSVTVPADWGHGNLDDWCSNGESDGSPVVERPGAVSIDILCTPMYGYGVQFSEGGGAGFEAFSPGTVNRSVSEDYPEGSWQGYEQAGGTRVLVVAPTRKEAEAVLGSFQHVTGVDANGCAPRDGEPGKAPAGQVRLCRYLDGGLEQSELLTGQDAADAVAALDAAPDRPALACPNVVGSSVVVTSAEKTGVVQLETCAGLFGWGGVQHDLTADILHWVLSPGWTGQAPDGITFEPRR</sequence>
<feature type="transmembrane region" description="Helical" evidence="1">
    <location>
        <begin position="42"/>
        <end position="62"/>
    </location>
</feature>
<gene>
    <name evidence="2" type="ORF">ISU07_19300</name>
</gene>
<organism evidence="2 3">
    <name type="scientific">Nocardioides islandensis</name>
    <dbReference type="NCBI Taxonomy" id="433663"/>
    <lineage>
        <taxon>Bacteria</taxon>
        <taxon>Bacillati</taxon>
        <taxon>Actinomycetota</taxon>
        <taxon>Actinomycetes</taxon>
        <taxon>Propionibacteriales</taxon>
        <taxon>Nocardioidaceae</taxon>
        <taxon>Nocardioides</taxon>
    </lineage>
</organism>
<dbReference type="AlphaFoldDB" id="A0A930YM57"/>
<comment type="caution">
    <text evidence="2">The sequence shown here is derived from an EMBL/GenBank/DDBJ whole genome shotgun (WGS) entry which is preliminary data.</text>
</comment>
<keyword evidence="3" id="KW-1185">Reference proteome</keyword>
<keyword evidence="1" id="KW-0472">Membrane</keyword>
<reference evidence="2" key="1">
    <citation type="submission" date="2020-11" db="EMBL/GenBank/DDBJ databases">
        <title>Nocardioides sp. nov., isolated from Soil of Cynanchum wilfordii Hemsley rhizosphere.</title>
        <authorList>
            <person name="Lee J.-S."/>
            <person name="Suh M.K."/>
            <person name="Kim J.-S."/>
        </authorList>
    </citation>
    <scope>NUCLEOTIDE SEQUENCE</scope>
    <source>
        <strain evidence="2">KCTC 19275</strain>
    </source>
</reference>
<keyword evidence="1" id="KW-0812">Transmembrane</keyword>
<evidence type="ECO:0000256" key="1">
    <source>
        <dbReference type="SAM" id="Phobius"/>
    </source>
</evidence>
<proteinExistence type="predicted"/>
<accession>A0A930YM57</accession>
<keyword evidence="1" id="KW-1133">Transmembrane helix</keyword>
<name>A0A930YM57_9ACTN</name>
<evidence type="ECO:0000313" key="2">
    <source>
        <dbReference type="EMBL" id="MBF4765285.1"/>
    </source>
</evidence>